<dbReference type="STRING" id="1789683.A0A1X7R1W9"/>
<feature type="region of interest" description="Disordered" evidence="1">
    <location>
        <begin position="482"/>
        <end position="581"/>
    </location>
</feature>
<feature type="region of interest" description="Disordered" evidence="1">
    <location>
        <begin position="690"/>
        <end position="721"/>
    </location>
</feature>
<dbReference type="PANTHER" id="PTHR14445:SF36">
    <property type="entry name" value="FI03272P-RELATED"/>
    <property type="match status" value="1"/>
</dbReference>
<dbReference type="OrthoDB" id="48509at2759"/>
<feature type="region of interest" description="Disordered" evidence="1">
    <location>
        <begin position="658"/>
        <end position="678"/>
    </location>
</feature>
<sequence>MNNDPLSYQFQNLQFNKNNSNNNNTTGAPIHPLLGDRAPLTRTSSLVDSIGIQRSSSPFANGSTSELHHHDILNQQRPPLTTTRSQSALFNSWQAPSTTSLGQQQNNDPSTPTTLHPSLPTNNGTTATTTTTNQTSVFNHQIPLHSSTGQSLLQMHPPGANPTMNPPPPGMNSFLPFPPPPQPIISHWKYKDMQGNTQGPFDSTTMASWYESNYFQPDLSLCRIGPTYEPLGINDRFITLTDLARLVQNVKDPFGAFDQMITLFQSSQQHQGLPPQMHLPNNSFNPSVASETITNAANTLPGVSNFFPSETTNGNGKEQKDQDISGLSLKQKINRDRGHLVAQADIQASGDYTQDEIFKMKCDDGSYYHEVTVPVAMNRRHIRKMDTSTIIKENDLGDYWAIKETPEYIEKKKLFAKEEEIKNLEQQERIEKERKENERQAAIKNEQMKKEAELKAKEDARMNEEKRLKEKAEKAAKLLLEEQEKAERESRKREELKLQKKQKKLKEQQEKTVHKEKKKMNQKQKLEALKAEKTNQLLSMTTNTETEVQDGVSARKELITEQESSTTTPAVSAPWANKTNNISSIPKINLKEQAIRAQRELDEKESKDRQRAMKLNNQILLEEKSEKSRKAMLNWASTPTSSQQPPVSIDIKSQLMNNTPKQNNQAKSTITNEPLEDPSFIEEQKKIWEQVQRNKGKSKTTTSDSGAWSTVSKKSSSIDKKNATLKPMGQSISVPTLKKPTVAATTNNYPGNASISARQEFLRWCKSQLKLNPGISMNSVLEVLLSLPSGPIANEIIADTIYSNSSVMDGRRFATEFTKKRVQCERQVKDPLSWSEALALPEGNEDDWEFQVVSKKKGRKH</sequence>
<reference evidence="3 4" key="1">
    <citation type="submission" date="2017-04" db="EMBL/GenBank/DDBJ databases">
        <authorList>
            <person name="Afonso C.L."/>
            <person name="Miller P.J."/>
            <person name="Scott M.A."/>
            <person name="Spackman E."/>
            <person name="Goraichik I."/>
            <person name="Dimitrov K.M."/>
            <person name="Suarez D.L."/>
            <person name="Swayne D.E."/>
        </authorList>
    </citation>
    <scope>NUCLEOTIDE SEQUENCE [LARGE SCALE GENOMIC DNA]</scope>
</reference>
<feature type="region of interest" description="Disordered" evidence="1">
    <location>
        <begin position="17"/>
        <end position="37"/>
    </location>
</feature>
<feature type="domain" description="GYF" evidence="2">
    <location>
        <begin position="185"/>
        <end position="241"/>
    </location>
</feature>
<dbReference type="InterPro" id="IPR035445">
    <property type="entry name" value="GYF-like_dom_sf"/>
</dbReference>
<gene>
    <name evidence="3" type="ORF">KASA_0O01309G</name>
</gene>
<feature type="compositionally biased region" description="Basic and acidic residues" evidence="1">
    <location>
        <begin position="524"/>
        <end position="533"/>
    </location>
</feature>
<dbReference type="InterPro" id="IPR051640">
    <property type="entry name" value="GRB10-interact_GYF"/>
</dbReference>
<feature type="compositionally biased region" description="Polar residues" evidence="1">
    <location>
        <begin position="306"/>
        <end position="316"/>
    </location>
</feature>
<feature type="compositionally biased region" description="Polar residues" evidence="1">
    <location>
        <begin position="699"/>
        <end position="715"/>
    </location>
</feature>
<evidence type="ECO:0000313" key="3">
    <source>
        <dbReference type="EMBL" id="SMN19581.1"/>
    </source>
</evidence>
<dbReference type="GO" id="GO:0005829">
    <property type="term" value="C:cytosol"/>
    <property type="evidence" value="ECO:0007669"/>
    <property type="project" value="TreeGrafter"/>
</dbReference>
<evidence type="ECO:0000256" key="1">
    <source>
        <dbReference type="SAM" id="MobiDB-lite"/>
    </source>
</evidence>
<feature type="region of interest" description="Disordered" evidence="1">
    <location>
        <begin position="306"/>
        <end position="325"/>
    </location>
</feature>
<name>A0A1X7R1W9_9SACH</name>
<dbReference type="Gene3D" id="3.30.1490.40">
    <property type="match status" value="1"/>
</dbReference>
<feature type="region of interest" description="Disordered" evidence="1">
    <location>
        <begin position="431"/>
        <end position="468"/>
    </location>
</feature>
<dbReference type="InterPro" id="IPR003169">
    <property type="entry name" value="GYF"/>
</dbReference>
<dbReference type="SMART" id="SM00444">
    <property type="entry name" value="GYF"/>
    <property type="match status" value="1"/>
</dbReference>
<proteinExistence type="predicted"/>
<accession>A0A1X7R1W9</accession>
<protein>
    <recommendedName>
        <fullName evidence="2">GYF domain-containing protein</fullName>
    </recommendedName>
</protein>
<feature type="compositionally biased region" description="Basic and acidic residues" evidence="1">
    <location>
        <begin position="482"/>
        <end position="498"/>
    </location>
</feature>
<organism evidence="3 4">
    <name type="scientific">Maudiozyma saulgeensis</name>
    <dbReference type="NCBI Taxonomy" id="1789683"/>
    <lineage>
        <taxon>Eukaryota</taxon>
        <taxon>Fungi</taxon>
        <taxon>Dikarya</taxon>
        <taxon>Ascomycota</taxon>
        <taxon>Saccharomycotina</taxon>
        <taxon>Saccharomycetes</taxon>
        <taxon>Saccharomycetales</taxon>
        <taxon>Saccharomycetaceae</taxon>
        <taxon>Maudiozyma</taxon>
    </lineage>
</organism>
<dbReference type="AlphaFoldDB" id="A0A1X7R1W9"/>
<dbReference type="Proteomes" id="UP000196158">
    <property type="component" value="Unassembled WGS sequence"/>
</dbReference>
<dbReference type="EMBL" id="FXLY01000004">
    <property type="protein sequence ID" value="SMN19581.1"/>
    <property type="molecule type" value="Genomic_DNA"/>
</dbReference>
<feature type="compositionally biased region" description="Polar residues" evidence="1">
    <location>
        <begin position="658"/>
        <end position="672"/>
    </location>
</feature>
<dbReference type="SUPFAM" id="SSF55277">
    <property type="entry name" value="GYF domain"/>
    <property type="match status" value="1"/>
</dbReference>
<feature type="compositionally biased region" description="Polar residues" evidence="1">
    <location>
        <begin position="97"/>
        <end position="108"/>
    </location>
</feature>
<keyword evidence="4" id="KW-1185">Reference proteome</keyword>
<dbReference type="CDD" id="cd00072">
    <property type="entry name" value="GYF"/>
    <property type="match status" value="1"/>
</dbReference>
<evidence type="ECO:0000259" key="2">
    <source>
        <dbReference type="PROSITE" id="PS50829"/>
    </source>
</evidence>
<feature type="compositionally biased region" description="Polar residues" evidence="1">
    <location>
        <begin position="534"/>
        <end position="546"/>
    </location>
</feature>
<evidence type="ECO:0000313" key="4">
    <source>
        <dbReference type="Proteomes" id="UP000196158"/>
    </source>
</evidence>
<feature type="compositionally biased region" description="Polar residues" evidence="1">
    <location>
        <begin position="561"/>
        <end position="570"/>
    </location>
</feature>
<dbReference type="PROSITE" id="PS50829">
    <property type="entry name" value="GYF"/>
    <property type="match status" value="1"/>
</dbReference>
<dbReference type="PANTHER" id="PTHR14445">
    <property type="entry name" value="GRB10 INTERACTING GYF PROTEIN"/>
    <property type="match status" value="1"/>
</dbReference>
<feature type="compositionally biased region" description="Low complexity" evidence="1">
    <location>
        <begin position="109"/>
        <end position="131"/>
    </location>
</feature>
<feature type="region of interest" description="Disordered" evidence="1">
    <location>
        <begin position="97"/>
        <end position="131"/>
    </location>
</feature>
<dbReference type="Pfam" id="PF02213">
    <property type="entry name" value="GYF"/>
    <property type="match status" value="1"/>
</dbReference>